<dbReference type="PANTHER" id="PTHR33112:SF10">
    <property type="entry name" value="TOL"/>
    <property type="match status" value="1"/>
</dbReference>
<dbReference type="OrthoDB" id="3695430at2759"/>
<dbReference type="PANTHER" id="PTHR33112">
    <property type="entry name" value="DOMAIN PROTEIN, PUTATIVE-RELATED"/>
    <property type="match status" value="1"/>
</dbReference>
<reference evidence="3" key="3">
    <citation type="submission" date="2025-04" db="UniProtKB">
        <authorList>
            <consortium name="RefSeq"/>
        </authorList>
    </citation>
    <scope>IDENTIFICATION</scope>
    <source>
        <strain evidence="3">CBS 304.34</strain>
    </source>
</reference>
<sequence length="254" mass="29261">MKISYHPIGYTTEDKLVAVRDIAQDVAEALDDELVARLWRNRILEELCWRRHLFKNETLPTRPLKWRAPTWSWASTNGKVWVSNTSKFHGCCEHKQIWVELVDLDIKTKPSGELVHGHASMRIRCKLIPASIKQSDMKGNILRRDLTFANTKQNLSIALERGGAYTTITVDVPDDTDEQPRNVHLIIIQRCPHEGPYNDDEDDKHDCAEGLLLVPHHKNRNVFERLGYFYVRDDHVESVVQPHEAAESSIITLV</sequence>
<dbReference type="RefSeq" id="XP_033570318.1">
    <property type="nucleotide sequence ID" value="XM_033712975.1"/>
</dbReference>
<keyword evidence="2" id="KW-1185">Reference proteome</keyword>
<proteinExistence type="predicted"/>
<dbReference type="AlphaFoldDB" id="A0A6A6Y5Q3"/>
<dbReference type="Proteomes" id="UP000504636">
    <property type="component" value="Unplaced"/>
</dbReference>
<reference evidence="3" key="2">
    <citation type="submission" date="2020-04" db="EMBL/GenBank/DDBJ databases">
        <authorList>
            <consortium name="NCBI Genome Project"/>
        </authorList>
    </citation>
    <scope>NUCLEOTIDE SEQUENCE</scope>
    <source>
        <strain evidence="3">CBS 304.34</strain>
    </source>
</reference>
<name>A0A6A6Y5Q3_9PEZI</name>
<dbReference type="EMBL" id="MU003718">
    <property type="protein sequence ID" value="KAF2803354.1"/>
    <property type="molecule type" value="Genomic_DNA"/>
</dbReference>
<gene>
    <name evidence="1 3" type="ORF">BDZ99DRAFT_171289</name>
</gene>
<protein>
    <submittedName>
        <fullName evidence="1 3">Uncharacterized protein</fullName>
    </submittedName>
</protein>
<accession>A0A6A6Y5Q3</accession>
<evidence type="ECO:0000313" key="2">
    <source>
        <dbReference type="Proteomes" id="UP000504636"/>
    </source>
</evidence>
<reference evidence="1 3" key="1">
    <citation type="journal article" date="2020" name="Stud. Mycol.">
        <title>101 Dothideomycetes genomes: a test case for predicting lifestyles and emergence of pathogens.</title>
        <authorList>
            <person name="Haridas S."/>
            <person name="Albert R."/>
            <person name="Binder M."/>
            <person name="Bloem J."/>
            <person name="Labutti K."/>
            <person name="Salamov A."/>
            <person name="Andreopoulos B."/>
            <person name="Baker S."/>
            <person name="Barry K."/>
            <person name="Bills G."/>
            <person name="Bluhm B."/>
            <person name="Cannon C."/>
            <person name="Castanera R."/>
            <person name="Culley D."/>
            <person name="Daum C."/>
            <person name="Ezra D."/>
            <person name="Gonzalez J."/>
            <person name="Henrissat B."/>
            <person name="Kuo A."/>
            <person name="Liang C."/>
            <person name="Lipzen A."/>
            <person name="Lutzoni F."/>
            <person name="Magnuson J."/>
            <person name="Mondo S."/>
            <person name="Nolan M."/>
            <person name="Ohm R."/>
            <person name="Pangilinan J."/>
            <person name="Park H.-J."/>
            <person name="Ramirez L."/>
            <person name="Alfaro M."/>
            <person name="Sun H."/>
            <person name="Tritt A."/>
            <person name="Yoshinaga Y."/>
            <person name="Zwiers L.-H."/>
            <person name="Turgeon B."/>
            <person name="Goodwin S."/>
            <person name="Spatafora J."/>
            <person name="Crous P."/>
            <person name="Grigoriev I."/>
        </authorList>
    </citation>
    <scope>NUCLEOTIDE SEQUENCE</scope>
    <source>
        <strain evidence="1 3">CBS 304.34</strain>
    </source>
</reference>
<evidence type="ECO:0000313" key="3">
    <source>
        <dbReference type="RefSeq" id="XP_033570318.1"/>
    </source>
</evidence>
<dbReference type="GeneID" id="54453868"/>
<organism evidence="1">
    <name type="scientific">Mytilinidion resinicola</name>
    <dbReference type="NCBI Taxonomy" id="574789"/>
    <lineage>
        <taxon>Eukaryota</taxon>
        <taxon>Fungi</taxon>
        <taxon>Dikarya</taxon>
        <taxon>Ascomycota</taxon>
        <taxon>Pezizomycotina</taxon>
        <taxon>Dothideomycetes</taxon>
        <taxon>Pleosporomycetidae</taxon>
        <taxon>Mytilinidiales</taxon>
        <taxon>Mytilinidiaceae</taxon>
        <taxon>Mytilinidion</taxon>
    </lineage>
</organism>
<evidence type="ECO:0000313" key="1">
    <source>
        <dbReference type="EMBL" id="KAF2803354.1"/>
    </source>
</evidence>